<keyword evidence="6" id="KW-0963">Cytoplasm</keyword>
<keyword evidence="13" id="KW-0378">Hydrolase</keyword>
<dbReference type="SMART" id="SM00090">
    <property type="entry name" value="RIO"/>
    <property type="match status" value="1"/>
</dbReference>
<feature type="domain" description="RIO kinase" evidence="23">
    <location>
        <begin position="175"/>
        <end position="428"/>
    </location>
</feature>
<dbReference type="SUPFAM" id="SSF56112">
    <property type="entry name" value="Protein kinase-like (PK-like)"/>
    <property type="match status" value="1"/>
</dbReference>
<dbReference type="GO" id="GO:0016787">
    <property type="term" value="F:hydrolase activity"/>
    <property type="evidence" value="ECO:0007669"/>
    <property type="project" value="UniProtKB-KW"/>
</dbReference>
<keyword evidence="12 18" id="KW-0418">Kinase</keyword>
<comment type="caution">
    <text evidence="24">The sequence shown here is derived from an EMBL/GenBank/DDBJ whole genome shotgun (WGS) entry which is preliminary data.</text>
</comment>
<evidence type="ECO:0000256" key="10">
    <source>
        <dbReference type="ARBA" id="ARBA00022723"/>
    </source>
</evidence>
<keyword evidence="11 18" id="KW-0547">Nucleotide-binding</keyword>
<evidence type="ECO:0000256" key="20">
    <source>
        <dbReference type="PIRSR" id="PIRSR038147-2"/>
    </source>
</evidence>
<organism evidence="24 25">
    <name type="scientific">Saitozyma podzolica</name>
    <dbReference type="NCBI Taxonomy" id="1890683"/>
    <lineage>
        <taxon>Eukaryota</taxon>
        <taxon>Fungi</taxon>
        <taxon>Dikarya</taxon>
        <taxon>Basidiomycota</taxon>
        <taxon>Agaricomycotina</taxon>
        <taxon>Tremellomycetes</taxon>
        <taxon>Tremellales</taxon>
        <taxon>Trimorphomycetaceae</taxon>
        <taxon>Saitozyma</taxon>
    </lineage>
</organism>
<evidence type="ECO:0000313" key="25">
    <source>
        <dbReference type="Proteomes" id="UP000279259"/>
    </source>
</evidence>
<evidence type="ECO:0000256" key="9">
    <source>
        <dbReference type="ARBA" id="ARBA00022679"/>
    </source>
</evidence>
<feature type="active site" description="Proton acceptor" evidence="19">
    <location>
        <position position="351"/>
    </location>
</feature>
<evidence type="ECO:0000256" key="8">
    <source>
        <dbReference type="ARBA" id="ARBA00022527"/>
    </source>
</evidence>
<feature type="binding site" evidence="20">
    <location>
        <position position="307"/>
    </location>
    <ligand>
        <name>ATP</name>
        <dbReference type="ChEBI" id="CHEBI:30616"/>
    </ligand>
</feature>
<dbReference type="PIRSF" id="PIRSF038147">
    <property type="entry name" value="Ser/Thr_PK_RIO1"/>
    <property type="match status" value="1"/>
</dbReference>
<feature type="compositionally biased region" description="Basic residues" evidence="22">
    <location>
        <begin position="545"/>
        <end position="566"/>
    </location>
</feature>
<reference evidence="24 25" key="1">
    <citation type="submission" date="2018-11" db="EMBL/GenBank/DDBJ databases">
        <title>Genome sequence of Saitozyma podzolica DSM 27192.</title>
        <authorList>
            <person name="Aliyu H."/>
            <person name="Gorte O."/>
            <person name="Ochsenreither K."/>
        </authorList>
    </citation>
    <scope>NUCLEOTIDE SEQUENCE [LARGE SCALE GENOMIC DNA]</scope>
    <source>
        <strain evidence="24 25">DSM 27192</strain>
    </source>
</reference>
<dbReference type="Proteomes" id="UP000279259">
    <property type="component" value="Unassembled WGS sequence"/>
</dbReference>
<evidence type="ECO:0000256" key="13">
    <source>
        <dbReference type="ARBA" id="ARBA00022801"/>
    </source>
</evidence>
<evidence type="ECO:0000313" key="24">
    <source>
        <dbReference type="EMBL" id="RSH90898.1"/>
    </source>
</evidence>
<dbReference type="InterPro" id="IPR000687">
    <property type="entry name" value="RIO_kinase"/>
</dbReference>
<evidence type="ECO:0000256" key="11">
    <source>
        <dbReference type="ARBA" id="ARBA00022741"/>
    </source>
</evidence>
<feature type="compositionally biased region" description="Acidic residues" evidence="22">
    <location>
        <begin position="43"/>
        <end position="52"/>
    </location>
</feature>
<keyword evidence="8 18" id="KW-0723">Serine/threonine-protein kinase</keyword>
<evidence type="ECO:0000256" key="14">
    <source>
        <dbReference type="ARBA" id="ARBA00022840"/>
    </source>
</evidence>
<dbReference type="InterPro" id="IPR018934">
    <property type="entry name" value="RIO_dom"/>
</dbReference>
<proteinExistence type="inferred from homology"/>
<protein>
    <recommendedName>
        <fullName evidence="5 18">Serine/threonine-protein kinase RIO1</fullName>
        <ecNumber evidence="4 18">2.7.11.1</ecNumber>
    </recommendedName>
</protein>
<evidence type="ECO:0000256" key="15">
    <source>
        <dbReference type="ARBA" id="ARBA00022842"/>
    </source>
</evidence>
<evidence type="ECO:0000256" key="22">
    <source>
        <dbReference type="SAM" id="MobiDB-lite"/>
    </source>
</evidence>
<evidence type="ECO:0000256" key="2">
    <source>
        <dbReference type="ARBA" id="ARBA00004496"/>
    </source>
</evidence>
<dbReference type="GO" id="GO:0004674">
    <property type="term" value="F:protein serine/threonine kinase activity"/>
    <property type="evidence" value="ECO:0007669"/>
    <property type="project" value="UniProtKB-KW"/>
</dbReference>
<evidence type="ECO:0000256" key="5">
    <source>
        <dbReference type="ARBA" id="ARBA00016038"/>
    </source>
</evidence>
<dbReference type="InterPro" id="IPR018935">
    <property type="entry name" value="RIO_kinase_CS"/>
</dbReference>
<dbReference type="InterPro" id="IPR011009">
    <property type="entry name" value="Kinase-like_dom_sf"/>
</dbReference>
<evidence type="ECO:0000256" key="21">
    <source>
        <dbReference type="PIRSR" id="PIRSR038147-3"/>
    </source>
</evidence>
<comment type="cofactor">
    <cofactor evidence="1 21">
        <name>Mg(2+)</name>
        <dbReference type="ChEBI" id="CHEBI:18420"/>
    </cofactor>
</comment>
<dbReference type="GO" id="GO:0005737">
    <property type="term" value="C:cytoplasm"/>
    <property type="evidence" value="ECO:0007669"/>
    <property type="project" value="UniProtKB-SubCell"/>
</dbReference>
<comment type="similarity">
    <text evidence="3 18">Belongs to the protein kinase superfamily. RIO-type Ser/Thr kinase family.</text>
</comment>
<dbReference type="GO" id="GO:0106310">
    <property type="term" value="F:protein serine kinase activity"/>
    <property type="evidence" value="ECO:0007669"/>
    <property type="project" value="RHEA"/>
</dbReference>
<dbReference type="GO" id="GO:0046872">
    <property type="term" value="F:metal ion binding"/>
    <property type="evidence" value="ECO:0007669"/>
    <property type="project" value="UniProtKB-KW"/>
</dbReference>
<feature type="compositionally biased region" description="Basic and acidic residues" evidence="22">
    <location>
        <begin position="168"/>
        <end position="182"/>
    </location>
</feature>
<dbReference type="EMBL" id="RSCD01000009">
    <property type="protein sequence ID" value="RSH90898.1"/>
    <property type="molecule type" value="Genomic_DNA"/>
</dbReference>
<evidence type="ECO:0000256" key="6">
    <source>
        <dbReference type="ARBA" id="ARBA00022490"/>
    </source>
</evidence>
<dbReference type="STRING" id="1890683.A0A427YII4"/>
<dbReference type="Gene3D" id="3.30.200.20">
    <property type="entry name" value="Phosphorylase Kinase, domain 1"/>
    <property type="match status" value="1"/>
</dbReference>
<feature type="binding site" evidence="20">
    <location>
        <position position="234"/>
    </location>
    <ligand>
        <name>ATP</name>
        <dbReference type="ChEBI" id="CHEBI:30616"/>
    </ligand>
</feature>
<feature type="region of interest" description="Disordered" evidence="22">
    <location>
        <begin position="136"/>
        <end position="182"/>
    </location>
</feature>
<evidence type="ECO:0000256" key="4">
    <source>
        <dbReference type="ARBA" id="ARBA00012513"/>
    </source>
</evidence>
<accession>A0A427YII4</accession>
<feature type="active site" description="4-aspartylphosphate intermediate" evidence="19">
    <location>
        <position position="368"/>
    </location>
</feature>
<dbReference type="PROSITE" id="PS01245">
    <property type="entry name" value="RIO1"/>
    <property type="match status" value="1"/>
</dbReference>
<evidence type="ECO:0000256" key="16">
    <source>
        <dbReference type="ARBA" id="ARBA00047899"/>
    </source>
</evidence>
<dbReference type="Pfam" id="PF01163">
    <property type="entry name" value="RIO1"/>
    <property type="match status" value="1"/>
</dbReference>
<gene>
    <name evidence="24" type="primary">RIO1</name>
    <name evidence="24" type="ORF">EHS25_010074</name>
</gene>
<dbReference type="GO" id="GO:0005524">
    <property type="term" value="F:ATP binding"/>
    <property type="evidence" value="ECO:0007669"/>
    <property type="project" value="UniProtKB-KW"/>
</dbReference>
<name>A0A427YII4_9TREE</name>
<dbReference type="InterPro" id="IPR051272">
    <property type="entry name" value="RIO-type_Ser/Thr_kinase"/>
</dbReference>
<dbReference type="GO" id="GO:0042254">
    <property type="term" value="P:ribosome biogenesis"/>
    <property type="evidence" value="ECO:0007669"/>
    <property type="project" value="UniProtKB-KW"/>
</dbReference>
<feature type="compositionally biased region" description="Basic and acidic residues" evidence="22">
    <location>
        <begin position="517"/>
        <end position="544"/>
    </location>
</feature>
<feature type="binding site" evidence="21">
    <location>
        <position position="368"/>
    </location>
    <ligand>
        <name>Mg(2+)</name>
        <dbReference type="ChEBI" id="CHEBI:18420"/>
    </ligand>
</feature>
<sequence length="566" mass="62901">MPAAIDPSSSRPDGLGFIDEPDLSGPVAGPSRSPSPTLSGSSIEEESEDEEVLENKQSAVSRRTVDDTSRELLAAFDDVRLQGAEVHHEDEDEDWDVEDEDWELADGDFTKQYNRLRQHHAAVAVGSASRQAVPLPARNVHHTQNAPSKKLLAPGTRSGGVAANPKSDNSRPTKDKADRATTEQVLDARTRLVLSGLVNRGVIGKVEHCVSTGKETAPNHPVLPDPFPTALAVKIYRTSILHFRSRQDYIVGEHRFRGEYSSSRNPRKMVRVWAEKELRNLRRLNQEGIRAPRVVDGKENVLVMEYLGTEDGAAPRLKDADVSEARLPRLYAELLVAIRRLYHHCHLVHADLSEYNLLYHLSHLYIIDVSQSVEHDHPHAFEFLRSDLRNVDEFFTKRSGAARHGGRRTARGREGPEGEERLIEVVRNWLEADETVDAGDDAVFMSSYIPRNLGEVYDPERDVDLLNEGRGGQLIYAGLTGLDGGPAVGAVTAADAMSDGSSDDDASSDSGDSARGATERNRGFRHEDRDAKKERKKAVKEEKREKRKQKMPKAQKQKLVKRSAGK</sequence>
<keyword evidence="25" id="KW-1185">Reference proteome</keyword>
<comment type="catalytic activity">
    <reaction evidence="16 18">
        <text>L-threonyl-[protein] + ATP = O-phospho-L-threonyl-[protein] + ADP + H(+)</text>
        <dbReference type="Rhea" id="RHEA:46608"/>
        <dbReference type="Rhea" id="RHEA-COMP:11060"/>
        <dbReference type="Rhea" id="RHEA-COMP:11605"/>
        <dbReference type="ChEBI" id="CHEBI:15378"/>
        <dbReference type="ChEBI" id="CHEBI:30013"/>
        <dbReference type="ChEBI" id="CHEBI:30616"/>
        <dbReference type="ChEBI" id="CHEBI:61977"/>
        <dbReference type="ChEBI" id="CHEBI:456216"/>
        <dbReference type="EC" id="2.7.11.1"/>
    </reaction>
</comment>
<feature type="region of interest" description="Disordered" evidence="22">
    <location>
        <begin position="1"/>
        <end position="68"/>
    </location>
</feature>
<feature type="region of interest" description="Disordered" evidence="22">
    <location>
        <begin position="496"/>
        <end position="566"/>
    </location>
</feature>
<evidence type="ECO:0000256" key="18">
    <source>
        <dbReference type="PIRNR" id="PIRNR038147"/>
    </source>
</evidence>
<evidence type="ECO:0000256" key="7">
    <source>
        <dbReference type="ARBA" id="ARBA00022517"/>
    </source>
</evidence>
<dbReference type="OrthoDB" id="205248at2759"/>
<feature type="compositionally biased region" description="Low complexity" evidence="22">
    <location>
        <begin position="30"/>
        <end position="42"/>
    </location>
</feature>
<comment type="subcellular location">
    <subcellularLocation>
        <location evidence="2">Cytoplasm</location>
    </subcellularLocation>
</comment>
<feature type="binding site" evidence="21">
    <location>
        <position position="356"/>
    </location>
    <ligand>
        <name>Mg(2+)</name>
        <dbReference type="ChEBI" id="CHEBI:18420"/>
    </ligand>
</feature>
<evidence type="ECO:0000256" key="12">
    <source>
        <dbReference type="ARBA" id="ARBA00022777"/>
    </source>
</evidence>
<evidence type="ECO:0000256" key="1">
    <source>
        <dbReference type="ARBA" id="ARBA00001946"/>
    </source>
</evidence>
<keyword evidence="15" id="KW-0460">Magnesium</keyword>
<dbReference type="PANTHER" id="PTHR45723">
    <property type="entry name" value="SERINE/THREONINE-PROTEIN KINASE RIO1"/>
    <property type="match status" value="1"/>
</dbReference>
<keyword evidence="10" id="KW-0479">Metal-binding</keyword>
<dbReference type="InterPro" id="IPR017407">
    <property type="entry name" value="Ser/Thr_kinase_Rio1"/>
</dbReference>
<dbReference type="EC" id="2.7.11.1" evidence="4 18"/>
<keyword evidence="9 18" id="KW-0808">Transferase</keyword>
<comment type="catalytic activity">
    <reaction evidence="17 18">
        <text>L-seryl-[protein] + ATP = O-phospho-L-seryl-[protein] + ADP + H(+)</text>
        <dbReference type="Rhea" id="RHEA:17989"/>
        <dbReference type="Rhea" id="RHEA-COMP:9863"/>
        <dbReference type="Rhea" id="RHEA-COMP:11604"/>
        <dbReference type="ChEBI" id="CHEBI:15378"/>
        <dbReference type="ChEBI" id="CHEBI:29999"/>
        <dbReference type="ChEBI" id="CHEBI:30616"/>
        <dbReference type="ChEBI" id="CHEBI:83421"/>
        <dbReference type="ChEBI" id="CHEBI:456216"/>
        <dbReference type="EC" id="2.7.11.1"/>
    </reaction>
</comment>
<evidence type="ECO:0000256" key="17">
    <source>
        <dbReference type="ARBA" id="ARBA00048679"/>
    </source>
</evidence>
<dbReference type="AlphaFoldDB" id="A0A427YII4"/>
<keyword evidence="14 18" id="KW-0067">ATP-binding</keyword>
<evidence type="ECO:0000256" key="19">
    <source>
        <dbReference type="PIRSR" id="PIRSR038147-1"/>
    </source>
</evidence>
<dbReference type="Gene3D" id="1.10.510.10">
    <property type="entry name" value="Transferase(Phosphotransferase) domain 1"/>
    <property type="match status" value="1"/>
</dbReference>
<evidence type="ECO:0000256" key="3">
    <source>
        <dbReference type="ARBA" id="ARBA00009196"/>
    </source>
</evidence>
<keyword evidence="7" id="KW-0690">Ribosome biogenesis</keyword>
<evidence type="ECO:0000259" key="23">
    <source>
        <dbReference type="SMART" id="SM00090"/>
    </source>
</evidence>